<evidence type="ECO:0000256" key="5">
    <source>
        <dbReference type="ARBA" id="ARBA00022917"/>
    </source>
</evidence>
<evidence type="ECO:0000259" key="9">
    <source>
        <dbReference type="PROSITE" id="PS50886"/>
    </source>
</evidence>
<evidence type="ECO:0000313" key="10">
    <source>
        <dbReference type="EMBL" id="GFY46626.1"/>
    </source>
</evidence>
<dbReference type="InterPro" id="IPR002547">
    <property type="entry name" value="tRNA-bd_dom"/>
</dbReference>
<name>A0A8X6X5Q2_9ARAC</name>
<comment type="caution">
    <text evidence="10">The sequence shown here is derived from an EMBL/GenBank/DDBJ whole genome shotgun (WGS) entry which is preliminary data.</text>
</comment>
<keyword evidence="5" id="KW-0648">Protein biosynthesis</keyword>
<proteinExistence type="predicted"/>
<evidence type="ECO:0000256" key="2">
    <source>
        <dbReference type="ARBA" id="ARBA00022490"/>
    </source>
</evidence>
<dbReference type="SUPFAM" id="SSF50249">
    <property type="entry name" value="Nucleic acid-binding proteins"/>
    <property type="match status" value="1"/>
</dbReference>
<dbReference type="InterPro" id="IPR012340">
    <property type="entry name" value="NA-bd_OB-fold"/>
</dbReference>
<sequence length="319" mass="35385">MVNNEEILKRMQQNNARGEELVKFIQQELPLIQKAAAKAKSEKLAIEIKEKNQQLKKHLEFWKNRVIELEVMTGLKQYPLPSDTNKVNITAKEPIQNAPVKVSSELPSNAPSNSGVKQDQPKKDANLEKKEAAVAKKEKGPKSSKPEKQPASEEKDVNVSRLDLRIGRILNAKKHPDAESLYVEEIDVGEDKPRTVVSGLVKFVPLEEMQNRLVVVLCNLKPAKMRGVTSEAMVMCASTPDKVEILTPPSNVVPGDRVVCDEYPGEPDTLLPPKKKIFEQVAPDLKTDGNCNATYKSALLKVADKGVVKSTTLTNVQIK</sequence>
<dbReference type="CDD" id="cd02799">
    <property type="entry name" value="tRNA_bind_EMAP-II_like"/>
    <property type="match status" value="1"/>
</dbReference>
<evidence type="ECO:0000256" key="6">
    <source>
        <dbReference type="PROSITE-ProRule" id="PRU00209"/>
    </source>
</evidence>
<keyword evidence="11" id="KW-1185">Reference proteome</keyword>
<dbReference type="Proteomes" id="UP000886998">
    <property type="component" value="Unassembled WGS sequence"/>
</dbReference>
<dbReference type="AlphaFoldDB" id="A0A8X6X5Q2"/>
<evidence type="ECO:0000256" key="1">
    <source>
        <dbReference type="ARBA" id="ARBA00004496"/>
    </source>
</evidence>
<feature type="region of interest" description="Disordered" evidence="8">
    <location>
        <begin position="98"/>
        <end position="157"/>
    </location>
</feature>
<gene>
    <name evidence="10" type="primary">AIMP1</name>
    <name evidence="10" type="ORF">TNIN_281451</name>
</gene>
<feature type="coiled-coil region" evidence="7">
    <location>
        <begin position="8"/>
        <end position="72"/>
    </location>
</feature>
<dbReference type="EMBL" id="BMAV01005521">
    <property type="protein sequence ID" value="GFY46626.1"/>
    <property type="molecule type" value="Genomic_DNA"/>
</dbReference>
<organism evidence="10 11">
    <name type="scientific">Trichonephila inaurata madagascariensis</name>
    <dbReference type="NCBI Taxonomy" id="2747483"/>
    <lineage>
        <taxon>Eukaryota</taxon>
        <taxon>Metazoa</taxon>
        <taxon>Ecdysozoa</taxon>
        <taxon>Arthropoda</taxon>
        <taxon>Chelicerata</taxon>
        <taxon>Arachnida</taxon>
        <taxon>Araneae</taxon>
        <taxon>Araneomorphae</taxon>
        <taxon>Entelegynae</taxon>
        <taxon>Araneoidea</taxon>
        <taxon>Nephilidae</taxon>
        <taxon>Trichonephila</taxon>
        <taxon>Trichonephila inaurata</taxon>
    </lineage>
</organism>
<keyword evidence="2" id="KW-0963">Cytoplasm</keyword>
<dbReference type="GO" id="GO:0005737">
    <property type="term" value="C:cytoplasm"/>
    <property type="evidence" value="ECO:0007669"/>
    <property type="project" value="UniProtKB-SubCell"/>
</dbReference>
<evidence type="ECO:0000256" key="3">
    <source>
        <dbReference type="ARBA" id="ARBA00022555"/>
    </source>
</evidence>
<dbReference type="Pfam" id="PF01588">
    <property type="entry name" value="tRNA_bind"/>
    <property type="match status" value="1"/>
</dbReference>
<protein>
    <submittedName>
        <fullName evidence="10">Aminoacyl tRNA synthase complex-interacting multifunctional protein 1</fullName>
    </submittedName>
</protein>
<dbReference type="InterPro" id="IPR051270">
    <property type="entry name" value="Tyrosine-tRNA_ligase_regulator"/>
</dbReference>
<feature type="compositionally biased region" description="Basic and acidic residues" evidence="8">
    <location>
        <begin position="119"/>
        <end position="157"/>
    </location>
</feature>
<keyword evidence="3 6" id="KW-0820">tRNA-binding</keyword>
<dbReference type="FunFam" id="2.40.50.140:FF:000047">
    <property type="entry name" value="tyrosine--tRNA ligase, cytoplasmic isoform X2"/>
    <property type="match status" value="1"/>
</dbReference>
<dbReference type="GO" id="GO:0000049">
    <property type="term" value="F:tRNA binding"/>
    <property type="evidence" value="ECO:0007669"/>
    <property type="project" value="UniProtKB-UniRule"/>
</dbReference>
<dbReference type="Gene3D" id="2.40.50.140">
    <property type="entry name" value="Nucleic acid-binding proteins"/>
    <property type="match status" value="1"/>
</dbReference>
<evidence type="ECO:0000256" key="7">
    <source>
        <dbReference type="SAM" id="Coils"/>
    </source>
</evidence>
<reference evidence="10" key="1">
    <citation type="submission" date="2020-08" db="EMBL/GenBank/DDBJ databases">
        <title>Multicomponent nature underlies the extraordinary mechanical properties of spider dragline silk.</title>
        <authorList>
            <person name="Kono N."/>
            <person name="Nakamura H."/>
            <person name="Mori M."/>
            <person name="Yoshida Y."/>
            <person name="Ohtoshi R."/>
            <person name="Malay A.D."/>
            <person name="Moran D.A.P."/>
            <person name="Tomita M."/>
            <person name="Numata K."/>
            <person name="Arakawa K."/>
        </authorList>
    </citation>
    <scope>NUCLEOTIDE SEQUENCE</scope>
</reference>
<dbReference type="OrthoDB" id="197206at2759"/>
<dbReference type="PANTHER" id="PTHR11586">
    <property type="entry name" value="TRNA-AMINOACYLATION COFACTOR ARC1 FAMILY MEMBER"/>
    <property type="match status" value="1"/>
</dbReference>
<evidence type="ECO:0000256" key="4">
    <source>
        <dbReference type="ARBA" id="ARBA00022884"/>
    </source>
</evidence>
<evidence type="ECO:0000256" key="8">
    <source>
        <dbReference type="SAM" id="MobiDB-lite"/>
    </source>
</evidence>
<dbReference type="GO" id="GO:0006412">
    <property type="term" value="P:translation"/>
    <property type="evidence" value="ECO:0007669"/>
    <property type="project" value="UniProtKB-KW"/>
</dbReference>
<keyword evidence="7" id="KW-0175">Coiled coil</keyword>
<accession>A0A8X6X5Q2</accession>
<comment type="subcellular location">
    <subcellularLocation>
        <location evidence="1">Cytoplasm</location>
    </subcellularLocation>
</comment>
<dbReference type="PROSITE" id="PS50886">
    <property type="entry name" value="TRBD"/>
    <property type="match status" value="1"/>
</dbReference>
<dbReference type="PANTHER" id="PTHR11586:SF33">
    <property type="entry name" value="AMINOACYL TRNA SYNTHASE COMPLEX-INTERACTING MULTIFUNCTIONAL PROTEIN 1"/>
    <property type="match status" value="1"/>
</dbReference>
<feature type="compositionally biased region" description="Polar residues" evidence="8">
    <location>
        <begin position="105"/>
        <end position="117"/>
    </location>
</feature>
<evidence type="ECO:0000313" key="11">
    <source>
        <dbReference type="Proteomes" id="UP000886998"/>
    </source>
</evidence>
<keyword evidence="4 6" id="KW-0694">RNA-binding</keyword>
<feature type="domain" description="TRNA-binding" evidence="9">
    <location>
        <begin position="158"/>
        <end position="259"/>
    </location>
</feature>